<proteinExistence type="predicted"/>
<dbReference type="OrthoDB" id="610577at2759"/>
<evidence type="ECO:0000313" key="1">
    <source>
        <dbReference type="EMBL" id="KAA3456534.1"/>
    </source>
</evidence>
<dbReference type="Proteomes" id="UP000325315">
    <property type="component" value="Unassembled WGS sequence"/>
</dbReference>
<protein>
    <submittedName>
        <fullName evidence="1">Methionyl-tRNA synthetase</fullName>
    </submittedName>
</protein>
<dbReference type="EMBL" id="SMMG02000011">
    <property type="protein sequence ID" value="KAA3456534.1"/>
    <property type="molecule type" value="Genomic_DNA"/>
</dbReference>
<sequence>MCLVLLCGKEERVLGRMQAPGFCPHCGGKVEAVDVERRWRLCFLPICFKIKRNYSCTICARSRFFHEVRGSALSGLGRSYR</sequence>
<dbReference type="AlphaFoldDB" id="A0A5B6UJB6"/>
<keyword evidence="1" id="KW-0030">Aminoacyl-tRNA synthetase</keyword>
<reference evidence="1" key="1">
    <citation type="submission" date="2019-08" db="EMBL/GenBank/DDBJ databases">
        <authorList>
            <person name="Liu F."/>
        </authorList>
    </citation>
    <scope>NUCLEOTIDE SEQUENCE [LARGE SCALE GENOMIC DNA]</scope>
    <source>
        <strain evidence="1">PA1801</strain>
        <tissue evidence="1">Leaf</tissue>
    </source>
</reference>
<keyword evidence="2" id="KW-1185">Reference proteome</keyword>
<dbReference type="PANTHER" id="PTHR33320">
    <property type="entry name" value="METHIONYL-TRNA SYNTHETASE"/>
    <property type="match status" value="1"/>
</dbReference>
<dbReference type="GO" id="GO:0004812">
    <property type="term" value="F:aminoacyl-tRNA ligase activity"/>
    <property type="evidence" value="ECO:0007669"/>
    <property type="project" value="UniProtKB-KW"/>
</dbReference>
<organism evidence="1 2">
    <name type="scientific">Gossypium australe</name>
    <dbReference type="NCBI Taxonomy" id="47621"/>
    <lineage>
        <taxon>Eukaryota</taxon>
        <taxon>Viridiplantae</taxon>
        <taxon>Streptophyta</taxon>
        <taxon>Embryophyta</taxon>
        <taxon>Tracheophyta</taxon>
        <taxon>Spermatophyta</taxon>
        <taxon>Magnoliopsida</taxon>
        <taxon>eudicotyledons</taxon>
        <taxon>Gunneridae</taxon>
        <taxon>Pentapetalae</taxon>
        <taxon>rosids</taxon>
        <taxon>malvids</taxon>
        <taxon>Malvales</taxon>
        <taxon>Malvaceae</taxon>
        <taxon>Malvoideae</taxon>
        <taxon>Gossypium</taxon>
    </lineage>
</organism>
<evidence type="ECO:0000313" key="2">
    <source>
        <dbReference type="Proteomes" id="UP000325315"/>
    </source>
</evidence>
<gene>
    <name evidence="1" type="ORF">EPI10_003325</name>
</gene>
<comment type="caution">
    <text evidence="1">The sequence shown here is derived from an EMBL/GenBank/DDBJ whole genome shotgun (WGS) entry which is preliminary data.</text>
</comment>
<dbReference type="PANTHER" id="PTHR33320:SF30">
    <property type="entry name" value="OS04G0606200 PROTEIN"/>
    <property type="match status" value="1"/>
</dbReference>
<name>A0A5B6UJB6_9ROSI</name>
<keyword evidence="1" id="KW-0436">Ligase</keyword>
<accession>A0A5B6UJB6</accession>